<evidence type="ECO:0000256" key="1">
    <source>
        <dbReference type="ARBA" id="ARBA00004251"/>
    </source>
</evidence>
<dbReference type="Pfam" id="PF13855">
    <property type="entry name" value="LRR_8"/>
    <property type="match status" value="1"/>
</dbReference>
<gene>
    <name evidence="13" type="ORF">LSAT_V11C300107960</name>
</gene>
<dbReference type="FunFam" id="3.80.10.10:FF:000383">
    <property type="entry name" value="Leucine-rich repeat receptor protein kinase EMS1"/>
    <property type="match status" value="1"/>
</dbReference>
<comment type="subcellular location">
    <subcellularLocation>
        <location evidence="1">Cell membrane</location>
        <topology evidence="1">Single-pass type I membrane protein</topology>
    </subcellularLocation>
</comment>
<dbReference type="FunFam" id="3.80.10.10:FF:000095">
    <property type="entry name" value="LRR receptor-like serine/threonine-protein kinase GSO1"/>
    <property type="match status" value="1"/>
</dbReference>
<dbReference type="PANTHER" id="PTHR48063:SF106">
    <property type="entry name" value="LEUCINE-RICH REPEAT DOMAIN, L DOMAIN-LIKE PROTEIN-RELATED"/>
    <property type="match status" value="1"/>
</dbReference>
<keyword evidence="6" id="KW-0732">Signal</keyword>
<dbReference type="SMART" id="SM00365">
    <property type="entry name" value="LRR_SD22"/>
    <property type="match status" value="6"/>
</dbReference>
<feature type="domain" description="Disease resistance R13L4/SHOC-2-like LRR" evidence="12">
    <location>
        <begin position="106"/>
        <end position="325"/>
    </location>
</feature>
<keyword evidence="9" id="KW-0472">Membrane</keyword>
<evidence type="ECO:0000256" key="5">
    <source>
        <dbReference type="ARBA" id="ARBA00022692"/>
    </source>
</evidence>
<dbReference type="PROSITE" id="PS51450">
    <property type="entry name" value="LRR"/>
    <property type="match status" value="2"/>
</dbReference>
<dbReference type="GO" id="GO:0006952">
    <property type="term" value="P:defense response"/>
    <property type="evidence" value="ECO:0007669"/>
    <property type="project" value="UniProtKB-ARBA"/>
</dbReference>
<dbReference type="PRINTS" id="PR00019">
    <property type="entry name" value="LEURICHRPT"/>
</dbReference>
<keyword evidence="7" id="KW-0677">Repeat</keyword>
<dbReference type="GO" id="GO:0005886">
    <property type="term" value="C:plasma membrane"/>
    <property type="evidence" value="ECO:0007669"/>
    <property type="project" value="UniProtKB-SubCell"/>
</dbReference>
<dbReference type="InterPro" id="IPR003591">
    <property type="entry name" value="Leu-rich_rpt_typical-subtyp"/>
</dbReference>
<evidence type="ECO:0000313" key="14">
    <source>
        <dbReference type="Proteomes" id="UP000235145"/>
    </source>
</evidence>
<feature type="domain" description="Leucine-rich repeat-containing N-terminal plant-type" evidence="11">
    <location>
        <begin position="36"/>
        <end position="72"/>
    </location>
</feature>
<dbReference type="Pfam" id="PF08263">
    <property type="entry name" value="LRRNT_2"/>
    <property type="match status" value="1"/>
</dbReference>
<sequence length="985" mass="110263">MNKVWGLHLILISIFLAATTYTFLGVGNMSVVCSKKEQLALLKFKHNVKDDYEMLSSWVGNDCCRWERIQCDVVTGEVESLNLRGNKAYSYDDQGYQYLVGNEVNSSLAELRRLKYLDLSANSFGGSRIPEFIGSLKHLRYLNLSDAGFSGLVTPHIGNLSNLKVLDLCSNYRLMTDDVAWTFRLLSLEHLDLSAFDLSRTKNWDMLLYMIPSLKELCLSSCQLSNADVRPFLNSSKILPNIKHLDLSKNYFKGPLPGFFQNMTSLACELDKTFLSSFHHNFSALSKIQHLDLSFNSIQGMFPSVLTNMSSLRVLDLSRNTLNSSVPLIPNLLELDLSFNEFKQIEHVGIWRQCHLKVLSASNNHFNILDLHESLYGAIPEAFGRLSNLIDIDLSHSRLTSPIPESLGRLRFLEVLDLSYNQIKGLIPTFLGKLHKLDLSFNQLNGSIPESIGKLATLTDLDLEFNWLTGSIPTSLGRLGSLRKFLVGSNLLNGTIPVSIGELSKLHSLDIANNSLQGVLSEAHFSNLAVLKELYASSNKLKFIVSREWVPPFQLESLELSSCNIGSGFPQWLQNQRKLELLMNISFLDLSHNKLSGPLTNLPSGGISRVLFLEDNLFSESIPRSLCRRTNLQFLDLSKNRLTGRIPKCLENLKTLATMIFSSNQLSGVIPSSVALTSLCRLNLNDNNFTGELPLELGNLRCLNVLDLGDNRFTGNIPKWIGENLTSLMVLRLRRNNFTGRIPESLCISSNLRILDVSHNNLTGTIPRCLGELSAMVEINPLPWYSGSIDYDENVIQAMKGADLEYTTNWELVYNMDLSSNKLVGEIPLELTALCTLMGLNLSNNHLRGSIPGNIGNMKNLESLDFSNNELIGMIPSSMAGLNFLSHLNLSHNNFSGRVPTGSQLQTLIDPSIYDGNKDLCGPPLPKSCSNHQGPTTVEPTKIHQYKCMEQWRRKLFMFVEKTIDLIHVEVVVRVAKLKRGRMDA</sequence>
<keyword evidence="5" id="KW-0812">Transmembrane</keyword>
<evidence type="ECO:0000259" key="11">
    <source>
        <dbReference type="Pfam" id="PF08263"/>
    </source>
</evidence>
<dbReference type="Gene3D" id="3.80.10.10">
    <property type="entry name" value="Ribonuclease Inhibitor"/>
    <property type="match status" value="6"/>
</dbReference>
<dbReference type="Pfam" id="PF00560">
    <property type="entry name" value="LRR_1"/>
    <property type="match status" value="5"/>
</dbReference>
<dbReference type="SMART" id="SM00369">
    <property type="entry name" value="LRR_TYP"/>
    <property type="match status" value="13"/>
</dbReference>
<dbReference type="EMBL" id="NBSK02000003">
    <property type="protein sequence ID" value="KAJ0216384.1"/>
    <property type="molecule type" value="Genomic_DNA"/>
</dbReference>
<evidence type="ECO:0008006" key="15">
    <source>
        <dbReference type="Google" id="ProtNLM"/>
    </source>
</evidence>
<dbReference type="SUPFAM" id="SSF52058">
    <property type="entry name" value="L domain-like"/>
    <property type="match status" value="3"/>
</dbReference>
<accession>A0A9R1XKP9</accession>
<evidence type="ECO:0000256" key="2">
    <source>
        <dbReference type="ARBA" id="ARBA00009592"/>
    </source>
</evidence>
<evidence type="ECO:0000256" key="7">
    <source>
        <dbReference type="ARBA" id="ARBA00022737"/>
    </source>
</evidence>
<dbReference type="PANTHER" id="PTHR48063">
    <property type="entry name" value="LRR RECEPTOR-LIKE KINASE"/>
    <property type="match status" value="1"/>
</dbReference>
<keyword evidence="8" id="KW-1133">Transmembrane helix</keyword>
<name>A0A9R1XKP9_LACSA</name>
<dbReference type="FunFam" id="3.80.10.10:FF:000213">
    <property type="entry name" value="Tyrosine-sulfated glycopeptide receptor 1"/>
    <property type="match status" value="1"/>
</dbReference>
<evidence type="ECO:0000313" key="13">
    <source>
        <dbReference type="EMBL" id="KAJ0216384.1"/>
    </source>
</evidence>
<evidence type="ECO:0000256" key="9">
    <source>
        <dbReference type="ARBA" id="ARBA00023136"/>
    </source>
</evidence>
<dbReference type="InterPro" id="IPR013210">
    <property type="entry name" value="LRR_N_plant-typ"/>
</dbReference>
<dbReference type="GO" id="GO:0051707">
    <property type="term" value="P:response to other organism"/>
    <property type="evidence" value="ECO:0007669"/>
    <property type="project" value="UniProtKB-ARBA"/>
</dbReference>
<proteinExistence type="inferred from homology"/>
<dbReference type="InterPro" id="IPR055414">
    <property type="entry name" value="LRR_R13L4/SHOC2-like"/>
</dbReference>
<evidence type="ECO:0000259" key="12">
    <source>
        <dbReference type="Pfam" id="PF23598"/>
    </source>
</evidence>
<dbReference type="InterPro" id="IPR032675">
    <property type="entry name" value="LRR_dom_sf"/>
</dbReference>
<feature type="domain" description="Disease resistance R13L4/SHOC-2-like LRR" evidence="12">
    <location>
        <begin position="367"/>
        <end position="592"/>
    </location>
</feature>
<evidence type="ECO:0000256" key="8">
    <source>
        <dbReference type="ARBA" id="ARBA00022989"/>
    </source>
</evidence>
<dbReference type="Proteomes" id="UP000235145">
    <property type="component" value="Unassembled WGS sequence"/>
</dbReference>
<keyword evidence="14" id="KW-1185">Reference proteome</keyword>
<keyword evidence="4" id="KW-0433">Leucine-rich repeat</keyword>
<evidence type="ECO:0000256" key="10">
    <source>
        <dbReference type="ARBA" id="ARBA00023180"/>
    </source>
</evidence>
<protein>
    <recommendedName>
        <fullName evidence="15">Leucine-rich repeat-containing N-terminal plant-type domain-containing protein</fullName>
    </recommendedName>
</protein>
<comment type="similarity">
    <text evidence="2">Belongs to the RLP family.</text>
</comment>
<dbReference type="Pfam" id="PF23598">
    <property type="entry name" value="LRR_14"/>
    <property type="match status" value="2"/>
</dbReference>
<evidence type="ECO:0000256" key="6">
    <source>
        <dbReference type="ARBA" id="ARBA00022729"/>
    </source>
</evidence>
<comment type="caution">
    <text evidence="13">The sequence shown here is derived from an EMBL/GenBank/DDBJ whole genome shotgun (WGS) entry which is preliminary data.</text>
</comment>
<evidence type="ECO:0000256" key="3">
    <source>
        <dbReference type="ARBA" id="ARBA00022475"/>
    </source>
</evidence>
<dbReference type="InterPro" id="IPR046956">
    <property type="entry name" value="RLP23-like"/>
</dbReference>
<organism evidence="13 14">
    <name type="scientific">Lactuca sativa</name>
    <name type="common">Garden lettuce</name>
    <dbReference type="NCBI Taxonomy" id="4236"/>
    <lineage>
        <taxon>Eukaryota</taxon>
        <taxon>Viridiplantae</taxon>
        <taxon>Streptophyta</taxon>
        <taxon>Embryophyta</taxon>
        <taxon>Tracheophyta</taxon>
        <taxon>Spermatophyta</taxon>
        <taxon>Magnoliopsida</taxon>
        <taxon>eudicotyledons</taxon>
        <taxon>Gunneridae</taxon>
        <taxon>Pentapetalae</taxon>
        <taxon>asterids</taxon>
        <taxon>campanulids</taxon>
        <taxon>Asterales</taxon>
        <taxon>Asteraceae</taxon>
        <taxon>Cichorioideae</taxon>
        <taxon>Cichorieae</taxon>
        <taxon>Lactucinae</taxon>
        <taxon>Lactuca</taxon>
    </lineage>
</organism>
<dbReference type="InterPro" id="IPR001611">
    <property type="entry name" value="Leu-rich_rpt"/>
</dbReference>
<dbReference type="AlphaFoldDB" id="A0A9R1XKP9"/>
<keyword evidence="3" id="KW-1003">Cell membrane</keyword>
<evidence type="ECO:0000256" key="4">
    <source>
        <dbReference type="ARBA" id="ARBA00022614"/>
    </source>
</evidence>
<keyword evidence="10" id="KW-0325">Glycoprotein</keyword>
<reference evidence="13 14" key="1">
    <citation type="journal article" date="2017" name="Nat. Commun.">
        <title>Genome assembly with in vitro proximity ligation data and whole-genome triplication in lettuce.</title>
        <authorList>
            <person name="Reyes-Chin-Wo S."/>
            <person name="Wang Z."/>
            <person name="Yang X."/>
            <person name="Kozik A."/>
            <person name="Arikit S."/>
            <person name="Song C."/>
            <person name="Xia L."/>
            <person name="Froenicke L."/>
            <person name="Lavelle D.O."/>
            <person name="Truco M.J."/>
            <person name="Xia R."/>
            <person name="Zhu S."/>
            <person name="Xu C."/>
            <person name="Xu H."/>
            <person name="Xu X."/>
            <person name="Cox K."/>
            <person name="Korf I."/>
            <person name="Meyers B.C."/>
            <person name="Michelmore R.W."/>
        </authorList>
    </citation>
    <scope>NUCLEOTIDE SEQUENCE [LARGE SCALE GENOMIC DNA]</scope>
    <source>
        <strain evidence="14">cv. Salinas</strain>
        <tissue evidence="13">Seedlings</tissue>
    </source>
</reference>